<dbReference type="InterPro" id="IPR050665">
    <property type="entry name" value="Cytochrome_P450_Monooxygen"/>
</dbReference>
<name>A0ABQ9N6W3_HEVBR</name>
<evidence type="ECO:0000256" key="5">
    <source>
        <dbReference type="ARBA" id="ARBA00022723"/>
    </source>
</evidence>
<evidence type="ECO:0000256" key="11">
    <source>
        <dbReference type="RuleBase" id="RU000461"/>
    </source>
</evidence>
<evidence type="ECO:0008006" key="14">
    <source>
        <dbReference type="Google" id="ProtNLM"/>
    </source>
</evidence>
<dbReference type="SUPFAM" id="SSF48264">
    <property type="entry name" value="Cytochrome P450"/>
    <property type="match status" value="1"/>
</dbReference>
<dbReference type="InterPro" id="IPR001128">
    <property type="entry name" value="Cyt_P450"/>
</dbReference>
<reference evidence="12" key="1">
    <citation type="journal article" date="2023" name="Plant Biotechnol. J.">
        <title>Chromosome-level wild Hevea brasiliensis genome provides new tools for genomic-assisted breeding and valuable loci to elevate rubber yield.</title>
        <authorList>
            <person name="Cheng H."/>
            <person name="Song X."/>
            <person name="Hu Y."/>
            <person name="Wu T."/>
            <person name="Yang Q."/>
            <person name="An Z."/>
            <person name="Feng S."/>
            <person name="Deng Z."/>
            <person name="Wu W."/>
            <person name="Zeng X."/>
            <person name="Tu M."/>
            <person name="Wang X."/>
            <person name="Huang H."/>
        </authorList>
    </citation>
    <scope>NUCLEOTIDE SEQUENCE</scope>
    <source>
        <strain evidence="12">MT/VB/25A 57/8</strain>
    </source>
</reference>
<evidence type="ECO:0000256" key="3">
    <source>
        <dbReference type="ARBA" id="ARBA00022617"/>
    </source>
</evidence>
<protein>
    <recommendedName>
        <fullName evidence="14">Cytochrome P450</fullName>
    </recommendedName>
</protein>
<evidence type="ECO:0000256" key="9">
    <source>
        <dbReference type="ARBA" id="ARBA00023033"/>
    </source>
</evidence>
<dbReference type="InterPro" id="IPR002401">
    <property type="entry name" value="Cyt_P450_E_grp-I"/>
</dbReference>
<keyword evidence="7 11" id="KW-0560">Oxidoreductase</keyword>
<organism evidence="12 13">
    <name type="scientific">Hevea brasiliensis</name>
    <name type="common">Para rubber tree</name>
    <name type="synonym">Siphonia brasiliensis</name>
    <dbReference type="NCBI Taxonomy" id="3981"/>
    <lineage>
        <taxon>Eukaryota</taxon>
        <taxon>Viridiplantae</taxon>
        <taxon>Streptophyta</taxon>
        <taxon>Embryophyta</taxon>
        <taxon>Tracheophyta</taxon>
        <taxon>Spermatophyta</taxon>
        <taxon>Magnoliopsida</taxon>
        <taxon>eudicotyledons</taxon>
        <taxon>Gunneridae</taxon>
        <taxon>Pentapetalae</taxon>
        <taxon>rosids</taxon>
        <taxon>fabids</taxon>
        <taxon>Malpighiales</taxon>
        <taxon>Euphorbiaceae</taxon>
        <taxon>Crotonoideae</taxon>
        <taxon>Micrandreae</taxon>
        <taxon>Hevea</taxon>
    </lineage>
</organism>
<dbReference type="PROSITE" id="PS00086">
    <property type="entry name" value="CYTOCHROME_P450"/>
    <property type="match status" value="1"/>
</dbReference>
<keyword evidence="10" id="KW-0472">Membrane</keyword>
<dbReference type="PRINTS" id="PR00385">
    <property type="entry name" value="P450"/>
</dbReference>
<keyword evidence="8 11" id="KW-0408">Iron</keyword>
<evidence type="ECO:0000256" key="8">
    <source>
        <dbReference type="ARBA" id="ARBA00023004"/>
    </source>
</evidence>
<evidence type="ECO:0000313" key="12">
    <source>
        <dbReference type="EMBL" id="KAJ9187356.1"/>
    </source>
</evidence>
<evidence type="ECO:0000313" key="13">
    <source>
        <dbReference type="Proteomes" id="UP001174677"/>
    </source>
</evidence>
<keyword evidence="3 11" id="KW-0349">Heme</keyword>
<dbReference type="InterPro" id="IPR017972">
    <property type="entry name" value="Cyt_P450_CS"/>
</dbReference>
<accession>A0ABQ9N6W3</accession>
<dbReference type="Gene3D" id="1.10.630.10">
    <property type="entry name" value="Cytochrome P450"/>
    <property type="match status" value="1"/>
</dbReference>
<dbReference type="PANTHER" id="PTHR24282:SF20">
    <property type="entry name" value="CYTOCHROME P450 CYP749A22-LIKE"/>
    <property type="match status" value="1"/>
</dbReference>
<evidence type="ECO:0000256" key="1">
    <source>
        <dbReference type="ARBA" id="ARBA00004167"/>
    </source>
</evidence>
<dbReference type="Proteomes" id="UP001174677">
    <property type="component" value="Chromosome 2"/>
</dbReference>
<dbReference type="Pfam" id="PF00067">
    <property type="entry name" value="p450"/>
    <property type="match status" value="1"/>
</dbReference>
<evidence type="ECO:0000256" key="6">
    <source>
        <dbReference type="ARBA" id="ARBA00022989"/>
    </source>
</evidence>
<keyword evidence="6" id="KW-1133">Transmembrane helix</keyword>
<dbReference type="PANTHER" id="PTHR24282">
    <property type="entry name" value="CYTOCHROME P450 FAMILY MEMBER"/>
    <property type="match status" value="1"/>
</dbReference>
<dbReference type="InterPro" id="IPR036396">
    <property type="entry name" value="Cyt_P450_sf"/>
</dbReference>
<evidence type="ECO:0000256" key="4">
    <source>
        <dbReference type="ARBA" id="ARBA00022692"/>
    </source>
</evidence>
<proteinExistence type="inferred from homology"/>
<dbReference type="PRINTS" id="PR00463">
    <property type="entry name" value="EP450I"/>
</dbReference>
<keyword evidence="9 11" id="KW-0503">Monooxygenase</keyword>
<keyword evidence="5 11" id="KW-0479">Metal-binding</keyword>
<comment type="subcellular location">
    <subcellularLocation>
        <location evidence="1">Membrane</location>
        <topology evidence="1">Single-pass membrane protein</topology>
    </subcellularLocation>
</comment>
<keyword evidence="4" id="KW-0812">Transmembrane</keyword>
<evidence type="ECO:0000256" key="7">
    <source>
        <dbReference type="ARBA" id="ARBA00023002"/>
    </source>
</evidence>
<evidence type="ECO:0000256" key="2">
    <source>
        <dbReference type="ARBA" id="ARBA00010617"/>
    </source>
</evidence>
<gene>
    <name evidence="12" type="ORF">P3X46_002819</name>
</gene>
<dbReference type="EMBL" id="JARPOI010000002">
    <property type="protein sequence ID" value="KAJ9187356.1"/>
    <property type="molecule type" value="Genomic_DNA"/>
</dbReference>
<evidence type="ECO:0000256" key="10">
    <source>
        <dbReference type="ARBA" id="ARBA00023136"/>
    </source>
</evidence>
<keyword evidence="13" id="KW-1185">Reference proteome</keyword>
<sequence length="518" mass="59088">MAALAIFLIILSSSLCLYLLSNLFKFLHRVWWTPTRIQHLMTSQGIRGPSYRFIYGNAKEITKMRNLSMSRPMKDLSHDTYSRIQPHIHSWTKMYGTSFLYWLGTRAMLLISEPELVREILNNRDKFYPKAEVHALIRKLIGDGVAASEGEKWSKMRKLANYAFNVETLKNMIPAMIASAQMVLERWKNHQGKEIEVVEEFKLLTSDAISRAAFGSSYEEGKKIFDMLTKLTLLVGRNAFKIKLPGIGQIWKTGDEIEAEKLEKQIENSILQIIKKREDEVMTGDVENYGDDFLGILLKAYHDDDQSKRISLKDVIDECRTLYVAGQETTNVLLSWAVLLLAIHSEWQEEARNEVFKILGHQSPNADGIAKLKIMGMIINETLRLYPPVTGFVRKVDRKVRLGKLTLPADVNLQISTLLVHHDPLTWGEDVHLFKPERFSEGLAKATNNNKAAYLPFGLGPRTCIGFNFAITEAKIALSMILQRYAITHSPTYVHSPVQNLTIRPRHGIQVVLNPLQN</sequence>
<comment type="caution">
    <text evidence="12">The sequence shown here is derived from an EMBL/GenBank/DDBJ whole genome shotgun (WGS) entry which is preliminary data.</text>
</comment>
<comment type="similarity">
    <text evidence="2 11">Belongs to the cytochrome P450 family.</text>
</comment>